<dbReference type="Proteomes" id="UP000829398">
    <property type="component" value="Chromosome 1"/>
</dbReference>
<comment type="caution">
    <text evidence="1">The sequence shown here is derived from an EMBL/GenBank/DDBJ whole genome shotgun (WGS) entry which is preliminary data.</text>
</comment>
<reference evidence="2" key="1">
    <citation type="journal article" date="2023" name="Hortic. Res.">
        <title>A chromosome-level phased genome enabling allele-level studies in sweet orange: a case study on citrus Huanglongbing tolerance.</title>
        <authorList>
            <person name="Wu B."/>
            <person name="Yu Q."/>
            <person name="Deng Z."/>
            <person name="Duan Y."/>
            <person name="Luo F."/>
            <person name="Gmitter F. Jr."/>
        </authorList>
    </citation>
    <scope>NUCLEOTIDE SEQUENCE [LARGE SCALE GENOMIC DNA]</scope>
    <source>
        <strain evidence="2">cv. Valencia</strain>
    </source>
</reference>
<evidence type="ECO:0000313" key="2">
    <source>
        <dbReference type="Proteomes" id="UP000829398"/>
    </source>
</evidence>
<sequence>MADHQQEDQQPTTTTTGGRTLTHHVSGKSMLCASLAGVAIGGPLFGMMGFSFLATVTLLLISSPVLLIFSPLLVSAVFVLVGALTGFTAAIAMGIAGVFTLAWICREVERLEVLVWVVEFFDIFVRYPIRLASRNLLLESIDLGSAL</sequence>
<keyword evidence="2" id="KW-1185">Reference proteome</keyword>
<protein>
    <submittedName>
        <fullName evidence="1">Glycine-rich protein / oleosin</fullName>
    </submittedName>
</protein>
<dbReference type="EMBL" id="CM039170">
    <property type="protein sequence ID" value="KAH9804473.1"/>
    <property type="molecule type" value="Genomic_DNA"/>
</dbReference>
<accession>A0ACB8P311</accession>
<proteinExistence type="predicted"/>
<evidence type="ECO:0000313" key="1">
    <source>
        <dbReference type="EMBL" id="KAH9804473.1"/>
    </source>
</evidence>
<name>A0ACB8P311_CITSI</name>
<gene>
    <name evidence="1" type="ORF">KPL71_002148</name>
</gene>
<organism evidence="1 2">
    <name type="scientific">Citrus sinensis</name>
    <name type="common">Sweet orange</name>
    <name type="synonym">Citrus aurantium var. sinensis</name>
    <dbReference type="NCBI Taxonomy" id="2711"/>
    <lineage>
        <taxon>Eukaryota</taxon>
        <taxon>Viridiplantae</taxon>
        <taxon>Streptophyta</taxon>
        <taxon>Embryophyta</taxon>
        <taxon>Tracheophyta</taxon>
        <taxon>Spermatophyta</taxon>
        <taxon>Magnoliopsida</taxon>
        <taxon>eudicotyledons</taxon>
        <taxon>Gunneridae</taxon>
        <taxon>Pentapetalae</taxon>
        <taxon>rosids</taxon>
        <taxon>malvids</taxon>
        <taxon>Sapindales</taxon>
        <taxon>Rutaceae</taxon>
        <taxon>Aurantioideae</taxon>
        <taxon>Citrus</taxon>
    </lineage>
</organism>